<dbReference type="Proteomes" id="UP000240904">
    <property type="component" value="Unassembled WGS sequence"/>
</dbReference>
<sequence length="552" mass="59829">MSQQLLQLSQDGHSLSILVQPQQGSVMEIKRADIYAAIADHQASNFYLFENAIESALEILNSPVADDTKIEPTSLLIAEKRDATLLVKTEADSMTASITVVGAYGGEPVAGNTLVNALKENHIIKGIRKNQLQELLAVAHELDPGEKFTLPVAFGRLPENGLDSQFEPLVDDASHRVLRPQATNDGRVDMRNLGEMVTVKASQAIMRRIPATKGVAGFNVIGNELAAIPGKEFTFDVGEGTEISDINENLLVASKAGMPIIKGNGMQVDDALILKGVNVSTGHVNFDGSVVINGDVMTGMKVIATGSITISGVVELAELKAGGDIVVADGLIGRQQQKDKDLACYIKAGGKVTAKFAQYVEIDAGQDVAFSLHALHCQIRTQGEVTVFDPSKRHGTLSGGSVNAGYSVKAVNIGATAGVQTEITAFNNYHVLRRQLADTYKSLEHEREQMGKIRDAQYKLLKIPSSQRPAELVQKVIDTRTRHIEKIKSLKAHYTCLKSEYDVLRKTVSITAFNHLYTGVSCRLEKLVMNVSQEHGPCKIVYKEQILELAPL</sequence>
<protein>
    <submittedName>
        <fullName evidence="2">DUF342 domain-containing protein</fullName>
    </submittedName>
</protein>
<dbReference type="RefSeq" id="WP_107283948.1">
    <property type="nucleotide sequence ID" value="NZ_PYMC01000009.1"/>
</dbReference>
<accession>A0A2T3MWS4</accession>
<dbReference type="AlphaFoldDB" id="A0A2T3MWS4"/>
<dbReference type="Pfam" id="PF03961">
    <property type="entry name" value="FapA"/>
    <property type="match status" value="1"/>
</dbReference>
<keyword evidence="3" id="KW-1185">Reference proteome</keyword>
<organism evidence="2 3">
    <name type="scientific">Photobacterium lipolyticum</name>
    <dbReference type="NCBI Taxonomy" id="266810"/>
    <lineage>
        <taxon>Bacteria</taxon>
        <taxon>Pseudomonadati</taxon>
        <taxon>Pseudomonadota</taxon>
        <taxon>Gammaproteobacteria</taxon>
        <taxon>Vibrionales</taxon>
        <taxon>Vibrionaceae</taxon>
        <taxon>Photobacterium</taxon>
    </lineage>
</organism>
<dbReference type="InterPro" id="IPR046865">
    <property type="entry name" value="FapA_b_solenoid"/>
</dbReference>
<gene>
    <name evidence="2" type="ORF">C9I89_13945</name>
</gene>
<proteinExistence type="predicted"/>
<evidence type="ECO:0000259" key="1">
    <source>
        <dbReference type="Pfam" id="PF20250"/>
    </source>
</evidence>
<feature type="domain" description="Flagellar Assembly Protein A N-terminal region" evidence="1">
    <location>
        <begin position="87"/>
        <end position="264"/>
    </location>
</feature>
<dbReference type="GO" id="GO:0000902">
    <property type="term" value="P:cell morphogenesis"/>
    <property type="evidence" value="ECO:0007669"/>
    <property type="project" value="InterPro"/>
</dbReference>
<dbReference type="PANTHER" id="PTHR38032:SF1">
    <property type="entry name" value="RNA-BINDING PROTEIN KHPB N-TERMINAL DOMAIN-CONTAINING PROTEIN"/>
    <property type="match status" value="1"/>
</dbReference>
<dbReference type="InterPro" id="IPR046866">
    <property type="entry name" value="FapA_N"/>
</dbReference>
<dbReference type="EMBL" id="PYMC01000009">
    <property type="protein sequence ID" value="PSW04419.1"/>
    <property type="molecule type" value="Genomic_DNA"/>
</dbReference>
<evidence type="ECO:0000313" key="2">
    <source>
        <dbReference type="EMBL" id="PSW04419.1"/>
    </source>
</evidence>
<name>A0A2T3MWS4_9GAMM</name>
<dbReference type="InterPro" id="IPR036145">
    <property type="entry name" value="MinC_C_sf"/>
</dbReference>
<evidence type="ECO:0000313" key="3">
    <source>
        <dbReference type="Proteomes" id="UP000240904"/>
    </source>
</evidence>
<dbReference type="InterPro" id="IPR005646">
    <property type="entry name" value="FapA"/>
</dbReference>
<dbReference type="Pfam" id="PF20250">
    <property type="entry name" value="FapA_N"/>
    <property type="match status" value="1"/>
</dbReference>
<dbReference type="SUPFAM" id="SSF63848">
    <property type="entry name" value="Cell-division inhibitor MinC, C-terminal domain"/>
    <property type="match status" value="1"/>
</dbReference>
<comment type="caution">
    <text evidence="2">The sequence shown here is derived from an EMBL/GenBank/DDBJ whole genome shotgun (WGS) entry which is preliminary data.</text>
</comment>
<dbReference type="OrthoDB" id="5807941at2"/>
<reference evidence="2 3" key="1">
    <citation type="submission" date="2018-03" db="EMBL/GenBank/DDBJ databases">
        <title>Whole genome sequencing of Histamine producing bacteria.</title>
        <authorList>
            <person name="Butler K."/>
        </authorList>
    </citation>
    <scope>NUCLEOTIDE SEQUENCE [LARGE SCALE GENOMIC DNA]</scope>
    <source>
        <strain evidence="2 3">DSM 16190</strain>
    </source>
</reference>
<dbReference type="PANTHER" id="PTHR38032">
    <property type="entry name" value="POLYMERASE-RELATED"/>
    <property type="match status" value="1"/>
</dbReference>